<dbReference type="EMBL" id="JAGSMN010000025">
    <property type="protein sequence ID" value="MBR7671707.1"/>
    <property type="molecule type" value="Genomic_DNA"/>
</dbReference>
<evidence type="ECO:0000313" key="6">
    <source>
        <dbReference type="EMBL" id="MBR7671707.1"/>
    </source>
</evidence>
<keyword evidence="2 4" id="KW-0238">DNA-binding</keyword>
<dbReference type="AlphaFoldDB" id="A0A8T4IPP2"/>
<dbReference type="GO" id="GO:0003700">
    <property type="term" value="F:DNA-binding transcription factor activity"/>
    <property type="evidence" value="ECO:0007669"/>
    <property type="project" value="TreeGrafter"/>
</dbReference>
<dbReference type="Proteomes" id="UP000675554">
    <property type="component" value="Unassembled WGS sequence"/>
</dbReference>
<keyword evidence="7" id="KW-1185">Reference proteome</keyword>
<dbReference type="SUPFAM" id="SSF48498">
    <property type="entry name" value="Tetracyclin repressor-like, C-terminal domain"/>
    <property type="match status" value="1"/>
</dbReference>
<dbReference type="GO" id="GO:0000976">
    <property type="term" value="F:transcription cis-regulatory region binding"/>
    <property type="evidence" value="ECO:0007669"/>
    <property type="project" value="TreeGrafter"/>
</dbReference>
<dbReference type="PRINTS" id="PR00455">
    <property type="entry name" value="HTHTETR"/>
</dbReference>
<evidence type="ECO:0000256" key="2">
    <source>
        <dbReference type="ARBA" id="ARBA00023125"/>
    </source>
</evidence>
<dbReference type="Gene3D" id="1.10.357.10">
    <property type="entry name" value="Tetracycline Repressor, domain 2"/>
    <property type="match status" value="1"/>
</dbReference>
<feature type="DNA-binding region" description="H-T-H motif" evidence="4">
    <location>
        <begin position="29"/>
        <end position="48"/>
    </location>
</feature>
<evidence type="ECO:0000259" key="5">
    <source>
        <dbReference type="PROSITE" id="PS50977"/>
    </source>
</evidence>
<dbReference type="InterPro" id="IPR009057">
    <property type="entry name" value="Homeodomain-like_sf"/>
</dbReference>
<dbReference type="InterPro" id="IPR036271">
    <property type="entry name" value="Tet_transcr_reg_TetR-rel_C_sf"/>
</dbReference>
<reference evidence="6" key="1">
    <citation type="submission" date="2021-04" db="EMBL/GenBank/DDBJ databases">
        <title>Sequencing of actinobacteria type strains.</title>
        <authorList>
            <person name="Nguyen G.-S."/>
            <person name="Wentzel A."/>
        </authorList>
    </citation>
    <scope>NUCLEOTIDE SEQUENCE</scope>
    <source>
        <strain evidence="6">DSM 42095</strain>
    </source>
</reference>
<dbReference type="PANTHER" id="PTHR30055">
    <property type="entry name" value="HTH-TYPE TRANSCRIPTIONAL REGULATOR RUTR"/>
    <property type="match status" value="1"/>
</dbReference>
<evidence type="ECO:0000256" key="4">
    <source>
        <dbReference type="PROSITE-ProRule" id="PRU00335"/>
    </source>
</evidence>
<dbReference type="InterPro" id="IPR001647">
    <property type="entry name" value="HTH_TetR"/>
</dbReference>
<protein>
    <submittedName>
        <fullName evidence="6">TetR/AcrR family transcriptional regulator</fullName>
    </submittedName>
</protein>
<dbReference type="GO" id="GO:0045892">
    <property type="term" value="P:negative regulation of DNA-templated transcription"/>
    <property type="evidence" value="ECO:0007669"/>
    <property type="project" value="UniProtKB-ARBA"/>
</dbReference>
<dbReference type="Pfam" id="PF00440">
    <property type="entry name" value="TetR_N"/>
    <property type="match status" value="1"/>
</dbReference>
<evidence type="ECO:0000256" key="3">
    <source>
        <dbReference type="ARBA" id="ARBA00023163"/>
    </source>
</evidence>
<proteinExistence type="predicted"/>
<evidence type="ECO:0000313" key="7">
    <source>
        <dbReference type="Proteomes" id="UP000675554"/>
    </source>
</evidence>
<dbReference type="Gene3D" id="1.10.10.60">
    <property type="entry name" value="Homeodomain-like"/>
    <property type="match status" value="1"/>
</dbReference>
<accession>A0A8T4IPP2</accession>
<keyword evidence="3" id="KW-0804">Transcription</keyword>
<dbReference type="PROSITE" id="PS50977">
    <property type="entry name" value="HTH_TETR_2"/>
    <property type="match status" value="1"/>
</dbReference>
<dbReference type="InterPro" id="IPR039536">
    <property type="entry name" value="TetR_C_Proteobacteria"/>
</dbReference>
<dbReference type="PANTHER" id="PTHR30055:SF146">
    <property type="entry name" value="HTH-TYPE TRANSCRIPTIONAL DUAL REGULATOR CECR"/>
    <property type="match status" value="1"/>
</dbReference>
<dbReference type="SUPFAM" id="SSF46689">
    <property type="entry name" value="Homeodomain-like"/>
    <property type="match status" value="1"/>
</dbReference>
<evidence type="ECO:0000256" key="1">
    <source>
        <dbReference type="ARBA" id="ARBA00023015"/>
    </source>
</evidence>
<feature type="domain" description="HTH tetR-type" evidence="5">
    <location>
        <begin position="6"/>
        <end position="66"/>
    </location>
</feature>
<name>A0A8T4IPP2_9ACTN</name>
<gene>
    <name evidence="6" type="ORF">KDA82_01365</name>
</gene>
<comment type="caution">
    <text evidence="6">The sequence shown here is derived from an EMBL/GenBank/DDBJ whole genome shotgun (WGS) entry which is preliminary data.</text>
</comment>
<organism evidence="6 7">
    <name type="scientific">Streptomyces daliensis</name>
    <dbReference type="NCBI Taxonomy" id="299421"/>
    <lineage>
        <taxon>Bacteria</taxon>
        <taxon>Bacillati</taxon>
        <taxon>Actinomycetota</taxon>
        <taxon>Actinomycetes</taxon>
        <taxon>Kitasatosporales</taxon>
        <taxon>Streptomycetaceae</taxon>
        <taxon>Streptomyces</taxon>
    </lineage>
</organism>
<dbReference type="Pfam" id="PF14246">
    <property type="entry name" value="TetR_C_7"/>
    <property type="match status" value="1"/>
</dbReference>
<dbReference type="FunFam" id="1.10.10.60:FF:000141">
    <property type="entry name" value="TetR family transcriptional regulator"/>
    <property type="match status" value="1"/>
</dbReference>
<sequence>MSRGRIDKRRAILDAAFTVFAREGYHQACVKEIAAEAGVAKPTVYNHLGDKEGLFREAMAAAADRALAESLSAIEALTGEGDVRATLEDVGHRLLRCQGGERAWALRRLLYAEIHRVPELFDTVHGRGANRLGEALANRLARLSLGGGLRAADPDVAAGQFLALLTGPMETRSRLGTRPVAEAELRAGARAAVDTFLRAFGPVSAEGQPSGDR</sequence>
<keyword evidence="1" id="KW-0805">Transcription regulation</keyword>
<dbReference type="InterPro" id="IPR050109">
    <property type="entry name" value="HTH-type_TetR-like_transc_reg"/>
</dbReference>